<dbReference type="PANTHER" id="PTHR12741">
    <property type="entry name" value="LYST-INTERACTING PROTEIN LIP5 DOPAMINE RESPONSIVE PROTEIN DRG-1"/>
    <property type="match status" value="1"/>
</dbReference>
<proteinExistence type="predicted"/>
<dbReference type="GO" id="GO:0006075">
    <property type="term" value="P:(1-&gt;3)-beta-D-glucan biosynthetic process"/>
    <property type="evidence" value="ECO:0007669"/>
    <property type="project" value="InterPro"/>
</dbReference>
<dbReference type="GO" id="GO:0003843">
    <property type="term" value="F:1,3-beta-D-glucan synthase activity"/>
    <property type="evidence" value="ECO:0007669"/>
    <property type="project" value="InterPro"/>
</dbReference>
<name>A0A438JVA4_VITVI</name>
<dbReference type="InterPro" id="IPR003440">
    <property type="entry name" value="Glyco_trans_48_dom"/>
</dbReference>
<dbReference type="EMBL" id="QGNW01000026">
    <property type="protein sequence ID" value="RVX12901.1"/>
    <property type="molecule type" value="Genomic_DNA"/>
</dbReference>
<feature type="domain" description="Glycosyl transferase 48" evidence="2">
    <location>
        <begin position="337"/>
        <end position="407"/>
    </location>
</feature>
<dbReference type="GO" id="GO:0016020">
    <property type="term" value="C:membrane"/>
    <property type="evidence" value="ECO:0007669"/>
    <property type="project" value="InterPro"/>
</dbReference>
<feature type="transmembrane region" description="Helical" evidence="1">
    <location>
        <begin position="208"/>
        <end position="233"/>
    </location>
</feature>
<protein>
    <submittedName>
        <fullName evidence="4">Callose synthase 9</fullName>
    </submittedName>
</protein>
<evidence type="ECO:0000259" key="2">
    <source>
        <dbReference type="Pfam" id="PF02364"/>
    </source>
</evidence>
<reference evidence="4 5" key="1">
    <citation type="journal article" date="2018" name="PLoS Genet.">
        <title>Population sequencing reveals clonal diversity and ancestral inbreeding in the grapevine cultivar Chardonnay.</title>
        <authorList>
            <person name="Roach M.J."/>
            <person name="Johnson D.L."/>
            <person name="Bohlmann J."/>
            <person name="van Vuuren H.J."/>
            <person name="Jones S.J."/>
            <person name="Pretorius I.S."/>
            <person name="Schmidt S.A."/>
            <person name="Borneman A.R."/>
        </authorList>
    </citation>
    <scope>NUCLEOTIDE SEQUENCE [LARGE SCALE GENOMIC DNA]</scope>
    <source>
        <strain evidence="5">cv. Chardonnay</strain>
        <tissue evidence="4">Leaf</tissue>
    </source>
</reference>
<sequence>MGHLVTPSFGFVVGDGKKVRFWKDKWCGTIPLCEAFPSLYALASYKEAWVNEVWTAEGERGESWNPCFNRPFNDWELEEVGRAMQPVSFVAFPSKIILNSCVQPKLSFFAWEASWGRVLTLDHLQKRGETGDVVNWGVMFYPQQGEQAEYEEPGNPKSICARKVALCRVKKKLVEGNCCFGQLKEVEDYHHSMKDKEMTNILLGAQELWFLIFVLLGVSWIPAELVRYVLFHWWSFVQRARRRCGVLQHMNPLYKEEEKPDSVSGAVKAVQDLYDVVRHDVLSINMRDHYETWNQLSKARTEGRLFSKLKWPKDAETRAQVKRLCSLLTIQDSAANIPNNLEARRRLQFFTNSLFMKMPAAKLVREMLSFSVFTPYYSETVLYSMDELQKKNEDGISTLFYLQKIFPGGLGFGKISLRNLALLGKWLWRWSYRCPWKTIAQVFQEFSKFTRFVVGDEERIRVWEDLWWGDQPLGSQYPNYLE</sequence>
<evidence type="ECO:0000259" key="3">
    <source>
        <dbReference type="Pfam" id="PF25968"/>
    </source>
</evidence>
<dbReference type="Proteomes" id="UP000288805">
    <property type="component" value="Unassembled WGS sequence"/>
</dbReference>
<keyword evidence="1" id="KW-0472">Membrane</keyword>
<dbReference type="Pfam" id="PF25968">
    <property type="entry name" value="CALS1"/>
    <property type="match status" value="1"/>
</dbReference>
<keyword evidence="1" id="KW-1133">Transmembrane helix</keyword>
<organism evidence="4 5">
    <name type="scientific">Vitis vinifera</name>
    <name type="common">Grape</name>
    <dbReference type="NCBI Taxonomy" id="29760"/>
    <lineage>
        <taxon>Eukaryota</taxon>
        <taxon>Viridiplantae</taxon>
        <taxon>Streptophyta</taxon>
        <taxon>Embryophyta</taxon>
        <taxon>Tracheophyta</taxon>
        <taxon>Spermatophyta</taxon>
        <taxon>Magnoliopsida</taxon>
        <taxon>eudicotyledons</taxon>
        <taxon>Gunneridae</taxon>
        <taxon>Pentapetalae</taxon>
        <taxon>rosids</taxon>
        <taxon>Vitales</taxon>
        <taxon>Vitaceae</taxon>
        <taxon>Viteae</taxon>
        <taxon>Vitis</taxon>
    </lineage>
</organism>
<gene>
    <name evidence="4" type="primary">CALS9_8</name>
    <name evidence="4" type="ORF">CK203_009913</name>
</gene>
<dbReference type="InterPro" id="IPR058851">
    <property type="entry name" value="CALS1_helical"/>
</dbReference>
<dbReference type="PANTHER" id="PTHR12741:SF47">
    <property type="entry name" value="CALLOSE SYNTHASE 9"/>
    <property type="match status" value="1"/>
</dbReference>
<keyword evidence="1" id="KW-0812">Transmembrane</keyword>
<dbReference type="AlphaFoldDB" id="A0A438JVA4"/>
<accession>A0A438JVA4</accession>
<feature type="domain" description="Callose synthase helical" evidence="3">
    <location>
        <begin position="253"/>
        <end position="330"/>
    </location>
</feature>
<dbReference type="Pfam" id="PF02364">
    <property type="entry name" value="Glucan_synthase"/>
    <property type="match status" value="1"/>
</dbReference>
<evidence type="ECO:0000313" key="5">
    <source>
        <dbReference type="Proteomes" id="UP000288805"/>
    </source>
</evidence>
<dbReference type="GO" id="GO:0000148">
    <property type="term" value="C:1,3-beta-D-glucan synthase complex"/>
    <property type="evidence" value="ECO:0007669"/>
    <property type="project" value="InterPro"/>
</dbReference>
<evidence type="ECO:0000313" key="4">
    <source>
        <dbReference type="EMBL" id="RVX12901.1"/>
    </source>
</evidence>
<comment type="caution">
    <text evidence="4">The sequence shown here is derived from an EMBL/GenBank/DDBJ whole genome shotgun (WGS) entry which is preliminary data.</text>
</comment>
<evidence type="ECO:0000256" key="1">
    <source>
        <dbReference type="SAM" id="Phobius"/>
    </source>
</evidence>